<protein>
    <submittedName>
        <fullName evidence="3">Aldehyde dehydrogenase (NADP(+))</fullName>
    </submittedName>
</protein>
<dbReference type="InterPro" id="IPR016162">
    <property type="entry name" value="Ald_DH_N"/>
</dbReference>
<dbReference type="GO" id="GO:0016620">
    <property type="term" value="F:oxidoreductase activity, acting on the aldehyde or oxo group of donors, NAD or NADP as acceptor"/>
    <property type="evidence" value="ECO:0007669"/>
    <property type="project" value="InterPro"/>
</dbReference>
<dbReference type="InterPro" id="IPR016163">
    <property type="entry name" value="Ald_DH_C"/>
</dbReference>
<evidence type="ECO:0000259" key="2">
    <source>
        <dbReference type="Pfam" id="PF00171"/>
    </source>
</evidence>
<dbReference type="Gene3D" id="3.40.309.10">
    <property type="entry name" value="Aldehyde Dehydrogenase, Chain A, domain 2"/>
    <property type="match status" value="1"/>
</dbReference>
<proteinExistence type="predicted"/>
<evidence type="ECO:0000313" key="3">
    <source>
        <dbReference type="EMBL" id="UYV97921.1"/>
    </source>
</evidence>
<dbReference type="PANTHER" id="PTHR43353:SF3">
    <property type="entry name" value="ALDEHYDE DEHYDROGENASE-RELATED"/>
    <property type="match status" value="1"/>
</dbReference>
<keyword evidence="4" id="KW-1185">Reference proteome</keyword>
<dbReference type="PANTHER" id="PTHR43353">
    <property type="entry name" value="SUCCINATE-SEMIALDEHYDE DEHYDROGENASE, MITOCHONDRIAL"/>
    <property type="match status" value="1"/>
</dbReference>
<dbReference type="InterPro" id="IPR016161">
    <property type="entry name" value="Ald_DH/histidinol_DH"/>
</dbReference>
<gene>
    <name evidence="3" type="ORF">NL394_01335</name>
</gene>
<reference evidence="3" key="1">
    <citation type="submission" date="2022-07" db="EMBL/GenBank/DDBJ databases">
        <authorList>
            <person name="Wu T."/>
        </authorList>
    </citation>
    <scope>NUCLEOTIDE SEQUENCE</scope>
    <source>
        <strain evidence="3">SD-1</strain>
    </source>
</reference>
<dbReference type="RefSeq" id="WP_021471252.1">
    <property type="nucleotide sequence ID" value="NZ_BDMH01000025.1"/>
</dbReference>
<dbReference type="InterPro" id="IPR044151">
    <property type="entry name" value="ALDH_KGSADH"/>
</dbReference>
<dbReference type="InterPro" id="IPR015590">
    <property type="entry name" value="Aldehyde_DH_dom"/>
</dbReference>
<sequence>MFTTVEETNTRTTAAHAAYEQARDIDPGTRAAWLRGIAAALEANADELVALGQEETHLDEGRLSFELKRSVFQLRLFAEEVVRGEHLDATIDHADPTWGMGPRPDIRRVSVPLGVVGVFGASNFPFAFSVMGGDSASALAAGCAVVHKIHEGHLQLALRTGAIVEEALESVGAPQGLFSTIIGRAAAECLVDHPLVKAIGFTGSTAGGRALFDRAARRSTPIPFYGELGSINPVFVTEAAWKLRRDEILAGFASSFTMGMGQFCTKPGLLFVPGYSSALTGNGDDVSDILNREVAGKPRRPLLSPRLREGFDRAVETVRAAPGVDVLLAGDDSEAPHPTILKTTADHVRKHPGILEQEMFGPAAVVVEYHPGDDLVSLAGLMVGQLTGTVHAEPHEDVSDLLSTLRERCGRLLWNAWPTGVTVSYAQHHGGPYPATTATTTSVGTAAIARFMRAVAYDSFPPSQLPAPLRDDNPWRIRRRVDGAWDSPIPEGKVSE</sequence>
<feature type="domain" description="Aldehyde dehydrogenase" evidence="2">
    <location>
        <begin position="5"/>
        <end position="431"/>
    </location>
</feature>
<dbReference type="Proteomes" id="UP001163293">
    <property type="component" value="Chromosome"/>
</dbReference>
<dbReference type="Pfam" id="PF00171">
    <property type="entry name" value="Aldedh"/>
    <property type="match status" value="1"/>
</dbReference>
<name>A0AAX3EJ99_PAEUR</name>
<keyword evidence="1" id="KW-0560">Oxidoreductase</keyword>
<organism evidence="3 4">
    <name type="scientific">Paenarthrobacter ureafaciens</name>
    <dbReference type="NCBI Taxonomy" id="37931"/>
    <lineage>
        <taxon>Bacteria</taxon>
        <taxon>Bacillati</taxon>
        <taxon>Actinomycetota</taxon>
        <taxon>Actinomycetes</taxon>
        <taxon>Micrococcales</taxon>
        <taxon>Micrococcaceae</taxon>
        <taxon>Paenarthrobacter</taxon>
    </lineage>
</organism>
<dbReference type="GeneID" id="79882599"/>
<dbReference type="CDD" id="cd07129">
    <property type="entry name" value="ALDH_KGSADH"/>
    <property type="match status" value="1"/>
</dbReference>
<dbReference type="AlphaFoldDB" id="A0AAX3EJ99"/>
<evidence type="ECO:0000313" key="4">
    <source>
        <dbReference type="Proteomes" id="UP001163293"/>
    </source>
</evidence>
<accession>A0AAX3EJ99</accession>
<dbReference type="SUPFAM" id="SSF53720">
    <property type="entry name" value="ALDH-like"/>
    <property type="match status" value="1"/>
</dbReference>
<dbReference type="InterPro" id="IPR050740">
    <property type="entry name" value="Aldehyde_DH_Superfamily"/>
</dbReference>
<dbReference type="Gene3D" id="3.40.605.10">
    <property type="entry name" value="Aldehyde Dehydrogenase, Chain A, domain 1"/>
    <property type="match status" value="1"/>
</dbReference>
<evidence type="ECO:0000256" key="1">
    <source>
        <dbReference type="ARBA" id="ARBA00023002"/>
    </source>
</evidence>
<dbReference type="EMBL" id="CP101185">
    <property type="protein sequence ID" value="UYV97921.1"/>
    <property type="molecule type" value="Genomic_DNA"/>
</dbReference>